<keyword evidence="13" id="KW-1185">Reference proteome</keyword>
<dbReference type="InterPro" id="IPR005467">
    <property type="entry name" value="His_kinase_dom"/>
</dbReference>
<dbReference type="InterPro" id="IPR036890">
    <property type="entry name" value="HATPase_C_sf"/>
</dbReference>
<dbReference type="SUPFAM" id="SSF55874">
    <property type="entry name" value="ATPase domain of HSP90 chaperone/DNA topoisomerase II/histidine kinase"/>
    <property type="match status" value="1"/>
</dbReference>
<keyword evidence="9" id="KW-1133">Transmembrane helix</keyword>
<feature type="transmembrane region" description="Helical" evidence="9">
    <location>
        <begin position="194"/>
        <end position="216"/>
    </location>
</feature>
<dbReference type="PRINTS" id="PR00344">
    <property type="entry name" value="BCTRLSENSOR"/>
</dbReference>
<keyword evidence="4" id="KW-0808">Transferase</keyword>
<keyword evidence="6" id="KW-0418">Kinase</keyword>
<evidence type="ECO:0000256" key="8">
    <source>
        <dbReference type="ARBA" id="ARBA00023012"/>
    </source>
</evidence>
<accession>A0A7S7NSM3</accession>
<keyword evidence="9" id="KW-0472">Membrane</keyword>
<dbReference type="Proteomes" id="UP000593892">
    <property type="component" value="Chromosome"/>
</dbReference>
<dbReference type="PROSITE" id="PS50112">
    <property type="entry name" value="PAS"/>
    <property type="match status" value="1"/>
</dbReference>
<evidence type="ECO:0000313" key="12">
    <source>
        <dbReference type="EMBL" id="QOY89087.1"/>
    </source>
</evidence>
<dbReference type="SMART" id="SM00387">
    <property type="entry name" value="HATPase_c"/>
    <property type="match status" value="1"/>
</dbReference>
<dbReference type="GO" id="GO:0005524">
    <property type="term" value="F:ATP binding"/>
    <property type="evidence" value="ECO:0007669"/>
    <property type="project" value="UniProtKB-KW"/>
</dbReference>
<dbReference type="InterPro" id="IPR004358">
    <property type="entry name" value="Sig_transdc_His_kin-like_C"/>
</dbReference>
<evidence type="ECO:0000259" key="10">
    <source>
        <dbReference type="PROSITE" id="PS50109"/>
    </source>
</evidence>
<dbReference type="SMART" id="SM00388">
    <property type="entry name" value="HisKA"/>
    <property type="match status" value="1"/>
</dbReference>
<dbReference type="EMBL" id="CP063849">
    <property type="protein sequence ID" value="QOY89087.1"/>
    <property type="molecule type" value="Genomic_DNA"/>
</dbReference>
<evidence type="ECO:0000256" key="5">
    <source>
        <dbReference type="ARBA" id="ARBA00022741"/>
    </source>
</evidence>
<dbReference type="Pfam" id="PF02518">
    <property type="entry name" value="HATPase_c"/>
    <property type="match status" value="1"/>
</dbReference>
<gene>
    <name evidence="12" type="ORF">IRI77_03765</name>
</gene>
<evidence type="ECO:0000256" key="7">
    <source>
        <dbReference type="ARBA" id="ARBA00022840"/>
    </source>
</evidence>
<name>A0A7S7NSM3_PALFE</name>
<dbReference type="CDD" id="cd00082">
    <property type="entry name" value="HisKA"/>
    <property type="match status" value="1"/>
</dbReference>
<protein>
    <recommendedName>
        <fullName evidence="2">histidine kinase</fullName>
        <ecNumber evidence="2">2.7.13.3</ecNumber>
    </recommendedName>
</protein>
<feature type="transmembrane region" description="Helical" evidence="9">
    <location>
        <begin position="7"/>
        <end position="27"/>
    </location>
</feature>
<evidence type="ECO:0000256" key="9">
    <source>
        <dbReference type="SAM" id="Phobius"/>
    </source>
</evidence>
<dbReference type="InterPro" id="IPR003594">
    <property type="entry name" value="HATPase_dom"/>
</dbReference>
<keyword evidence="8" id="KW-0902">Two-component regulatory system</keyword>
<dbReference type="InterPro" id="IPR003661">
    <property type="entry name" value="HisK_dim/P_dom"/>
</dbReference>
<dbReference type="Gene3D" id="3.30.565.10">
    <property type="entry name" value="Histidine kinase-like ATPase, C-terminal domain"/>
    <property type="match status" value="1"/>
</dbReference>
<feature type="domain" description="PAS" evidence="11">
    <location>
        <begin position="272"/>
        <end position="323"/>
    </location>
</feature>
<dbReference type="SUPFAM" id="SSF47384">
    <property type="entry name" value="Homodimeric domain of signal transducing histidine kinase"/>
    <property type="match status" value="1"/>
</dbReference>
<dbReference type="PROSITE" id="PS50109">
    <property type="entry name" value="HIS_KIN"/>
    <property type="match status" value="1"/>
</dbReference>
<dbReference type="PANTHER" id="PTHR43065">
    <property type="entry name" value="SENSOR HISTIDINE KINASE"/>
    <property type="match status" value="1"/>
</dbReference>
<dbReference type="Pfam" id="PF00512">
    <property type="entry name" value="HisKA"/>
    <property type="match status" value="1"/>
</dbReference>
<comment type="catalytic activity">
    <reaction evidence="1">
        <text>ATP + protein L-histidine = ADP + protein N-phospho-L-histidine.</text>
        <dbReference type="EC" id="2.7.13.3"/>
    </reaction>
</comment>
<evidence type="ECO:0000313" key="13">
    <source>
        <dbReference type="Proteomes" id="UP000593892"/>
    </source>
</evidence>
<dbReference type="RefSeq" id="WP_194450749.1">
    <property type="nucleotide sequence ID" value="NZ_CP063849.1"/>
</dbReference>
<feature type="domain" description="Histidine kinase" evidence="10">
    <location>
        <begin position="395"/>
        <end position="603"/>
    </location>
</feature>
<dbReference type="AlphaFoldDB" id="A0A7S7NSM3"/>
<evidence type="ECO:0000256" key="1">
    <source>
        <dbReference type="ARBA" id="ARBA00000085"/>
    </source>
</evidence>
<sequence length="607" mass="67209">MSLRLRLLLLMIGMVAALSVLMLGIQLNSLVTVWLGHTQERAASTAQFVKSYVMERAQERASGVQPPPGDLNNQIRLWRSAISEDQELPDLLSATLTQTRSLVEISVSGERGRILASSNPDRKGRLIGGMLPFKSLVDMNPFDRFLQVLRGQMDYENRVDLGVPGQKEPVFTIQVLVSSALLRDAIVPEVYRTALASLPLFVFSILIAWVAAQIALRPLAGISQTIDQITRGETMPDHHPNISSTRELAAVQEKLRFLGEQFRGAQMGATQLRGSVERLLERLEEAIFLFDSSGRLIVCGEPVERLLNMKRTDITRRKIEELFPASMPVGAAIASAIVDRRPLRDAQVGRLMLNLDFLPDGALLLRIRDAEGRQLVEKQLSLSTRLAAINRLTGGVAHEIKNPLNSIALRLELLRSRVLPEVPEANGEIEVIAQEITRLDRVVRTFLDFTRPLEMRTKECDLGCLAAESLELIRPQAELAGIRVETCGLDTPVEVRVDDDLIKQVLMNILSNAMEAMPEGGHLQVNLRNTGREAILDILDTGPGIPPEMRDKIFQLYYTTKEKGTGIGLAMAFRAMQMHDGGIEVGGGEGRGTTFRLRFPVHNGAPE</sequence>
<evidence type="ECO:0000259" key="11">
    <source>
        <dbReference type="PROSITE" id="PS50112"/>
    </source>
</evidence>
<dbReference type="InterPro" id="IPR000014">
    <property type="entry name" value="PAS"/>
</dbReference>
<dbReference type="PANTHER" id="PTHR43065:SF10">
    <property type="entry name" value="PEROXIDE STRESS-ACTIVATED HISTIDINE KINASE MAK3"/>
    <property type="match status" value="1"/>
</dbReference>
<evidence type="ECO:0000256" key="4">
    <source>
        <dbReference type="ARBA" id="ARBA00022679"/>
    </source>
</evidence>
<keyword evidence="5" id="KW-0547">Nucleotide-binding</keyword>
<evidence type="ECO:0000256" key="3">
    <source>
        <dbReference type="ARBA" id="ARBA00022553"/>
    </source>
</evidence>
<evidence type="ECO:0000256" key="2">
    <source>
        <dbReference type="ARBA" id="ARBA00012438"/>
    </source>
</evidence>
<keyword evidence="7" id="KW-0067">ATP-binding</keyword>
<dbReference type="Gene3D" id="1.10.287.130">
    <property type="match status" value="1"/>
</dbReference>
<dbReference type="Gene3D" id="3.30.450.20">
    <property type="entry name" value="PAS domain"/>
    <property type="match status" value="1"/>
</dbReference>
<dbReference type="InterPro" id="IPR036097">
    <property type="entry name" value="HisK_dim/P_sf"/>
</dbReference>
<evidence type="ECO:0000256" key="6">
    <source>
        <dbReference type="ARBA" id="ARBA00022777"/>
    </source>
</evidence>
<keyword evidence="9" id="KW-0812">Transmembrane</keyword>
<dbReference type="GO" id="GO:0000155">
    <property type="term" value="F:phosphorelay sensor kinase activity"/>
    <property type="evidence" value="ECO:0007669"/>
    <property type="project" value="InterPro"/>
</dbReference>
<proteinExistence type="predicted"/>
<dbReference type="EC" id="2.7.13.3" evidence="2"/>
<dbReference type="KEGG" id="pfer:IRI77_03765"/>
<organism evidence="12 13">
    <name type="scientific">Paludibaculum fermentans</name>
    <dbReference type="NCBI Taxonomy" id="1473598"/>
    <lineage>
        <taxon>Bacteria</taxon>
        <taxon>Pseudomonadati</taxon>
        <taxon>Acidobacteriota</taxon>
        <taxon>Terriglobia</taxon>
        <taxon>Bryobacterales</taxon>
        <taxon>Bryobacteraceae</taxon>
        <taxon>Paludibaculum</taxon>
    </lineage>
</organism>
<reference evidence="12 13" key="1">
    <citation type="submission" date="2020-10" db="EMBL/GenBank/DDBJ databases">
        <title>Complete genome sequence of Paludibaculum fermentans P105T, a facultatively anaerobic acidobacterium capable of dissimilatory Fe(III) reduction.</title>
        <authorList>
            <person name="Dedysh S.N."/>
            <person name="Beletsky A.V."/>
            <person name="Kulichevskaya I.S."/>
            <person name="Mardanov A.V."/>
            <person name="Ravin N.V."/>
        </authorList>
    </citation>
    <scope>NUCLEOTIDE SEQUENCE [LARGE SCALE GENOMIC DNA]</scope>
    <source>
        <strain evidence="12 13">P105</strain>
    </source>
</reference>
<keyword evidence="3" id="KW-0597">Phosphoprotein</keyword>